<evidence type="ECO:0000256" key="6">
    <source>
        <dbReference type="RuleBase" id="RU003690"/>
    </source>
</evidence>
<dbReference type="InterPro" id="IPR001360">
    <property type="entry name" value="Glyco_hydro_1"/>
</dbReference>
<organism evidence="8 9">
    <name type="scientific">Frankliniella occidentalis</name>
    <name type="common">Western flower thrips</name>
    <name type="synonym">Euthrips occidentalis</name>
    <dbReference type="NCBI Taxonomy" id="133901"/>
    <lineage>
        <taxon>Eukaryota</taxon>
        <taxon>Metazoa</taxon>
        <taxon>Ecdysozoa</taxon>
        <taxon>Arthropoda</taxon>
        <taxon>Hexapoda</taxon>
        <taxon>Insecta</taxon>
        <taxon>Pterygota</taxon>
        <taxon>Neoptera</taxon>
        <taxon>Paraneoptera</taxon>
        <taxon>Thysanoptera</taxon>
        <taxon>Terebrantia</taxon>
        <taxon>Thripoidea</taxon>
        <taxon>Thripidae</taxon>
        <taxon>Frankliniella</taxon>
    </lineage>
</organism>
<comment type="similarity">
    <text evidence="1 6">Belongs to the glycosyl hydrolase 1 family.</text>
</comment>
<sequence>MKLVVVLLVAGAGLTAAGLTLPQANQTDEEYVLPKGFIIGAGTSSYQVEGAWNESGKGVSVFDYYYHTRQPDGPNADVACDSYHKYKEDVAVAKALKMQMYRFSLSWSRILPDGDPKNVNKEGIEYYNNLISELLANEIEPFITLYHFDHPQVLEDTIGGWTNYSMIEKMEQFGRVAFDAFANRVKYWVTLNEPHMHCYVVYNVASVPPAKPSAGLGEYQCIYHELVAHSRLYHMFKNEYAAKARPGTVIGLTAETFFASPLDNKYENIAAAERYNLFELGIQFDPIIYGDYPEVVKKYVKAASLAEGRTESRLPNFTEEEKKLLKGSTDFLGINAYFGKTVHAGLDGRSRNPSPQRDMQVVLDSPLDFSGAFSTSTPQSFRSCLLWLRDRYNNMGVFITENGLATQNGEGVHDHNRAAYHSAYLREAVKAIRDDNCNVLGVTIWSLLDGFEWGSKRMMGLVYIDYTTPDRTRVLKESSAFYIQLMTDRKVPYVAWNSSSARQPIAYLAVLFAAALTVSLNH</sequence>
<evidence type="ECO:0000313" key="8">
    <source>
        <dbReference type="Proteomes" id="UP000504606"/>
    </source>
</evidence>
<evidence type="ECO:0000256" key="4">
    <source>
        <dbReference type="ARBA" id="ARBA00023295"/>
    </source>
</evidence>
<dbReference type="OrthoDB" id="65569at2759"/>
<dbReference type="KEGG" id="foc:113217313"/>
<evidence type="ECO:0000256" key="2">
    <source>
        <dbReference type="ARBA" id="ARBA00012744"/>
    </source>
</evidence>
<evidence type="ECO:0000256" key="1">
    <source>
        <dbReference type="ARBA" id="ARBA00010838"/>
    </source>
</evidence>
<keyword evidence="8" id="KW-1185">Reference proteome</keyword>
<dbReference type="Pfam" id="PF00232">
    <property type="entry name" value="Glyco_hydro_1"/>
    <property type="match status" value="1"/>
</dbReference>
<protein>
    <recommendedName>
        <fullName evidence="2">beta-glucosidase</fullName>
        <ecNumber evidence="2">3.2.1.21</ecNumber>
    </recommendedName>
</protein>
<name>A0A6J1TI38_FRAOC</name>
<evidence type="ECO:0000256" key="3">
    <source>
        <dbReference type="ARBA" id="ARBA00022801"/>
    </source>
</evidence>
<keyword evidence="7" id="KW-0732">Signal</keyword>
<proteinExistence type="inferred from homology"/>
<dbReference type="InterPro" id="IPR017853">
    <property type="entry name" value="GH"/>
</dbReference>
<dbReference type="RefSeq" id="XP_026292938.1">
    <property type="nucleotide sequence ID" value="XM_026437153.2"/>
</dbReference>
<dbReference type="PANTHER" id="PTHR10353:SF36">
    <property type="entry name" value="LP05116P"/>
    <property type="match status" value="1"/>
</dbReference>
<gene>
    <name evidence="9" type="primary">LOC113217313</name>
</gene>
<evidence type="ECO:0000256" key="7">
    <source>
        <dbReference type="SAM" id="SignalP"/>
    </source>
</evidence>
<dbReference type="InterPro" id="IPR018120">
    <property type="entry name" value="Glyco_hydro_1_AS"/>
</dbReference>
<dbReference type="PANTHER" id="PTHR10353">
    <property type="entry name" value="GLYCOSYL HYDROLASE"/>
    <property type="match status" value="1"/>
</dbReference>
<dbReference type="PROSITE" id="PS00572">
    <property type="entry name" value="GLYCOSYL_HYDROL_F1_1"/>
    <property type="match status" value="1"/>
</dbReference>
<dbReference type="Gene3D" id="3.20.20.80">
    <property type="entry name" value="Glycosidases"/>
    <property type="match status" value="1"/>
</dbReference>
<feature type="chain" id="PRO_5026768788" description="beta-glucosidase" evidence="7">
    <location>
        <begin position="18"/>
        <end position="522"/>
    </location>
</feature>
<dbReference type="PRINTS" id="PR00131">
    <property type="entry name" value="GLHYDRLASE1"/>
</dbReference>
<accession>A0A6J1TI38</accession>
<keyword evidence="4" id="KW-0326">Glycosidase</keyword>
<feature type="signal peptide" evidence="7">
    <location>
        <begin position="1"/>
        <end position="17"/>
    </location>
</feature>
<feature type="active site" description="Nucleophile" evidence="5">
    <location>
        <position position="401"/>
    </location>
</feature>
<dbReference type="SUPFAM" id="SSF51445">
    <property type="entry name" value="(Trans)glycosidases"/>
    <property type="match status" value="1"/>
</dbReference>
<dbReference type="GO" id="GO:0005975">
    <property type="term" value="P:carbohydrate metabolic process"/>
    <property type="evidence" value="ECO:0007669"/>
    <property type="project" value="InterPro"/>
</dbReference>
<evidence type="ECO:0000256" key="5">
    <source>
        <dbReference type="PROSITE-ProRule" id="PRU10055"/>
    </source>
</evidence>
<dbReference type="Proteomes" id="UP000504606">
    <property type="component" value="Unplaced"/>
</dbReference>
<dbReference type="GeneID" id="113217313"/>
<dbReference type="AlphaFoldDB" id="A0A6J1TI38"/>
<evidence type="ECO:0000313" key="9">
    <source>
        <dbReference type="RefSeq" id="XP_026292938.1"/>
    </source>
</evidence>
<dbReference type="GO" id="GO:0008422">
    <property type="term" value="F:beta-glucosidase activity"/>
    <property type="evidence" value="ECO:0007669"/>
    <property type="project" value="TreeGrafter"/>
</dbReference>
<keyword evidence="3" id="KW-0378">Hydrolase</keyword>
<dbReference type="EC" id="3.2.1.21" evidence="2"/>
<reference evidence="9" key="1">
    <citation type="submission" date="2025-08" db="UniProtKB">
        <authorList>
            <consortium name="RefSeq"/>
        </authorList>
    </citation>
    <scope>IDENTIFICATION</scope>
    <source>
        <tissue evidence="9">Whole organism</tissue>
    </source>
</reference>